<name>A0A4Y2KCG3_ARAVE</name>
<reference evidence="2 3" key="1">
    <citation type="journal article" date="2019" name="Sci. Rep.">
        <title>Orb-weaving spider Araneus ventricosus genome elucidates the spidroin gene catalogue.</title>
        <authorList>
            <person name="Kono N."/>
            <person name="Nakamura H."/>
            <person name="Ohtoshi R."/>
            <person name="Moran D.A.P."/>
            <person name="Shinohara A."/>
            <person name="Yoshida Y."/>
            <person name="Fujiwara M."/>
            <person name="Mori M."/>
            <person name="Tomita M."/>
            <person name="Arakawa K."/>
        </authorList>
    </citation>
    <scope>NUCLEOTIDE SEQUENCE [LARGE SCALE GENOMIC DNA]</scope>
</reference>
<protein>
    <submittedName>
        <fullName evidence="2">Uncharacterized protein</fullName>
    </submittedName>
</protein>
<dbReference type="Proteomes" id="UP000499080">
    <property type="component" value="Unassembled WGS sequence"/>
</dbReference>
<accession>A0A4Y2KCG3</accession>
<evidence type="ECO:0000313" key="3">
    <source>
        <dbReference type="Proteomes" id="UP000499080"/>
    </source>
</evidence>
<organism evidence="2 3">
    <name type="scientific">Araneus ventricosus</name>
    <name type="common">Orbweaver spider</name>
    <name type="synonym">Epeira ventricosa</name>
    <dbReference type="NCBI Taxonomy" id="182803"/>
    <lineage>
        <taxon>Eukaryota</taxon>
        <taxon>Metazoa</taxon>
        <taxon>Ecdysozoa</taxon>
        <taxon>Arthropoda</taxon>
        <taxon>Chelicerata</taxon>
        <taxon>Arachnida</taxon>
        <taxon>Araneae</taxon>
        <taxon>Araneomorphae</taxon>
        <taxon>Entelegynae</taxon>
        <taxon>Araneoidea</taxon>
        <taxon>Araneidae</taxon>
        <taxon>Araneus</taxon>
    </lineage>
</organism>
<dbReference type="AlphaFoldDB" id="A0A4Y2KCG3"/>
<feature type="region of interest" description="Disordered" evidence="1">
    <location>
        <begin position="35"/>
        <end position="60"/>
    </location>
</feature>
<keyword evidence="3" id="KW-1185">Reference proteome</keyword>
<dbReference type="EMBL" id="BGPR01004423">
    <property type="protein sequence ID" value="GBM99509.1"/>
    <property type="molecule type" value="Genomic_DNA"/>
</dbReference>
<comment type="caution">
    <text evidence="2">The sequence shown here is derived from an EMBL/GenBank/DDBJ whole genome shotgun (WGS) entry which is preliminary data.</text>
</comment>
<evidence type="ECO:0000313" key="2">
    <source>
        <dbReference type="EMBL" id="GBM99509.1"/>
    </source>
</evidence>
<gene>
    <name evidence="2" type="ORF">AVEN_1071_1</name>
</gene>
<proteinExistence type="predicted"/>
<sequence length="125" mass="14179">MQFSIGFRPSRFFFPSRIPKFSFWSRYEWSALKSKTQSADSNLRPRCEGSSKSKDLPTLGPRVEARNEIRNLPCGLVEFCDFEPCLKTNFGTSVNSLLYFSIKMGGNKNGLRTNDIANLLLSAQL</sequence>
<evidence type="ECO:0000256" key="1">
    <source>
        <dbReference type="SAM" id="MobiDB-lite"/>
    </source>
</evidence>
<feature type="compositionally biased region" description="Basic and acidic residues" evidence="1">
    <location>
        <begin position="43"/>
        <end position="55"/>
    </location>
</feature>